<feature type="domain" description="Peptidase S1" evidence="11">
    <location>
        <begin position="262"/>
        <end position="448"/>
    </location>
</feature>
<evidence type="ECO:0000256" key="3">
    <source>
        <dbReference type="ARBA" id="ARBA00022588"/>
    </source>
</evidence>
<organism evidence="12 13">
    <name type="scientific">Polypedilum vanderplanki</name>
    <name type="common">Sleeping chironomid midge</name>
    <dbReference type="NCBI Taxonomy" id="319348"/>
    <lineage>
        <taxon>Eukaryota</taxon>
        <taxon>Metazoa</taxon>
        <taxon>Ecdysozoa</taxon>
        <taxon>Arthropoda</taxon>
        <taxon>Hexapoda</taxon>
        <taxon>Insecta</taxon>
        <taxon>Pterygota</taxon>
        <taxon>Neoptera</taxon>
        <taxon>Endopterygota</taxon>
        <taxon>Diptera</taxon>
        <taxon>Nematocera</taxon>
        <taxon>Chironomoidea</taxon>
        <taxon>Chironomidae</taxon>
        <taxon>Chironominae</taxon>
        <taxon>Polypedilum</taxon>
        <taxon>Polypedilum</taxon>
    </lineage>
</organism>
<dbReference type="PROSITE" id="PS50240">
    <property type="entry name" value="TRYPSIN_DOM"/>
    <property type="match status" value="1"/>
</dbReference>
<evidence type="ECO:0000256" key="5">
    <source>
        <dbReference type="ARBA" id="ARBA00022859"/>
    </source>
</evidence>
<comment type="caution">
    <text evidence="12">The sequence shown here is derived from an EMBL/GenBank/DDBJ whole genome shotgun (WGS) entry which is preliminary data.</text>
</comment>
<dbReference type="InterPro" id="IPR009003">
    <property type="entry name" value="Peptidase_S1_PA"/>
</dbReference>
<dbReference type="InterPro" id="IPR018114">
    <property type="entry name" value="TRYPSIN_HIS"/>
</dbReference>
<dbReference type="PRINTS" id="PR00722">
    <property type="entry name" value="CHYMOTRYPSIN"/>
</dbReference>
<keyword evidence="4 10" id="KW-0732">Signal</keyword>
<dbReference type="GO" id="GO:0005576">
    <property type="term" value="C:extracellular region"/>
    <property type="evidence" value="ECO:0007669"/>
    <property type="project" value="UniProtKB-SubCell"/>
</dbReference>
<dbReference type="PANTHER" id="PTHR24252">
    <property type="entry name" value="ACROSIN-RELATED"/>
    <property type="match status" value="1"/>
</dbReference>
<evidence type="ECO:0000259" key="11">
    <source>
        <dbReference type="PROSITE" id="PS50240"/>
    </source>
</evidence>
<accession>A0A9J6BXW0</accession>
<dbReference type="InterPro" id="IPR001314">
    <property type="entry name" value="Peptidase_S1A"/>
</dbReference>
<keyword evidence="6" id="KW-1015">Disulfide bond</keyword>
<evidence type="ECO:0000256" key="4">
    <source>
        <dbReference type="ARBA" id="ARBA00022729"/>
    </source>
</evidence>
<keyword evidence="5" id="KW-0391">Immunity</keyword>
<dbReference type="Gene3D" id="2.40.10.10">
    <property type="entry name" value="Trypsin-like serine proteases"/>
    <property type="match status" value="1"/>
</dbReference>
<keyword evidence="3" id="KW-0399">Innate immunity</keyword>
<dbReference type="SMART" id="SM00020">
    <property type="entry name" value="Tryp_SPc"/>
    <property type="match status" value="1"/>
</dbReference>
<feature type="chain" id="PRO_5039942440" description="Peptidase S1 domain-containing protein" evidence="10">
    <location>
        <begin position="20"/>
        <end position="453"/>
    </location>
</feature>
<sequence>MKVLTNLIILILLIYAVSCISESEDKNNDSIIIEAAETNELKSRQKRQFFFTYPSTSFSTIQARWGLTGLNEACLTSRGLLGSCQTFKTCYPFFKAPEPITKFPNLNGNDYWILGNYDTCTYYSEDGRQAFGVCCTNPITEIPESSSDEQKIDLPNRQPSTQNFPPFGTFGSWPPPIPTHPPDHTPATHPPSFGIFNPVATQSPLKPASTTWATKPQNEMTTTTKKPSFIITTPESVEIGSNEVYGDSNCGIKNGNEDQNRIVGGQNADPQEWPWIAVLFNGGRQFCGGSLLDDIHILSAAHCVAHFSSWDVARLTVRLGDYNIRINTEVKHIERKVKRVVRHKGFDSRTLFNDIAILTLDQKVPFSRGIRPVCLPSPSSGLFNGQIGTVVGWGSLREMGAQPSILQEVSLPIWRNEECRAKYGPAAPGGIISSMICAGQAAKDSCSGGKYTA</sequence>
<evidence type="ECO:0000256" key="10">
    <source>
        <dbReference type="SAM" id="SignalP"/>
    </source>
</evidence>
<evidence type="ECO:0000256" key="1">
    <source>
        <dbReference type="ARBA" id="ARBA00004613"/>
    </source>
</evidence>
<evidence type="ECO:0000313" key="13">
    <source>
        <dbReference type="Proteomes" id="UP001107558"/>
    </source>
</evidence>
<evidence type="ECO:0000256" key="7">
    <source>
        <dbReference type="ARBA" id="ARBA00023180"/>
    </source>
</evidence>
<proteinExistence type="inferred from homology"/>
<dbReference type="CDD" id="cd00190">
    <property type="entry name" value="Tryp_SPc"/>
    <property type="match status" value="1"/>
</dbReference>
<dbReference type="Pfam" id="PF00089">
    <property type="entry name" value="Trypsin"/>
    <property type="match status" value="1"/>
</dbReference>
<name>A0A9J6BXW0_POLVA</name>
<dbReference type="OrthoDB" id="546450at2759"/>
<dbReference type="InterPro" id="IPR001254">
    <property type="entry name" value="Trypsin_dom"/>
</dbReference>
<dbReference type="EMBL" id="JADBJN010000002">
    <property type="protein sequence ID" value="KAG5674711.1"/>
    <property type="molecule type" value="Genomic_DNA"/>
</dbReference>
<dbReference type="SUPFAM" id="SSF50494">
    <property type="entry name" value="Trypsin-like serine proteases"/>
    <property type="match status" value="1"/>
</dbReference>
<comment type="similarity">
    <text evidence="8">Belongs to the peptidase S1 family. CLIP subfamily.</text>
</comment>
<evidence type="ECO:0000256" key="8">
    <source>
        <dbReference type="ARBA" id="ARBA00024195"/>
    </source>
</evidence>
<dbReference type="GO" id="GO:0045087">
    <property type="term" value="P:innate immune response"/>
    <property type="evidence" value="ECO:0007669"/>
    <property type="project" value="UniProtKB-KW"/>
</dbReference>
<dbReference type="GO" id="GO:0004252">
    <property type="term" value="F:serine-type endopeptidase activity"/>
    <property type="evidence" value="ECO:0007669"/>
    <property type="project" value="InterPro"/>
</dbReference>
<dbReference type="InterPro" id="IPR043504">
    <property type="entry name" value="Peptidase_S1_PA_chymotrypsin"/>
</dbReference>
<comment type="subcellular location">
    <subcellularLocation>
        <location evidence="1">Secreted</location>
    </subcellularLocation>
</comment>
<dbReference type="FunFam" id="2.40.10.10:FF:000028">
    <property type="entry name" value="Serine protease easter"/>
    <property type="match status" value="1"/>
</dbReference>
<dbReference type="PROSITE" id="PS00134">
    <property type="entry name" value="TRYPSIN_HIS"/>
    <property type="match status" value="1"/>
</dbReference>
<evidence type="ECO:0000256" key="6">
    <source>
        <dbReference type="ARBA" id="ARBA00023157"/>
    </source>
</evidence>
<dbReference type="GO" id="GO:0006508">
    <property type="term" value="P:proteolysis"/>
    <property type="evidence" value="ECO:0007669"/>
    <property type="project" value="InterPro"/>
</dbReference>
<feature type="signal peptide" evidence="10">
    <location>
        <begin position="1"/>
        <end position="19"/>
    </location>
</feature>
<protein>
    <recommendedName>
        <fullName evidence="11">Peptidase S1 domain-containing protein</fullName>
    </recommendedName>
</protein>
<feature type="region of interest" description="Disordered" evidence="9">
    <location>
        <begin position="144"/>
        <end position="186"/>
    </location>
</feature>
<evidence type="ECO:0000313" key="12">
    <source>
        <dbReference type="EMBL" id="KAG5674711.1"/>
    </source>
</evidence>
<dbReference type="PANTHER" id="PTHR24252:SF7">
    <property type="entry name" value="HYALIN"/>
    <property type="match status" value="1"/>
</dbReference>
<dbReference type="Proteomes" id="UP001107558">
    <property type="component" value="Chromosome 2"/>
</dbReference>
<dbReference type="AlphaFoldDB" id="A0A9J6BXW0"/>
<evidence type="ECO:0000256" key="9">
    <source>
        <dbReference type="SAM" id="MobiDB-lite"/>
    </source>
</evidence>
<evidence type="ECO:0000256" key="2">
    <source>
        <dbReference type="ARBA" id="ARBA00022525"/>
    </source>
</evidence>
<keyword evidence="13" id="KW-1185">Reference proteome</keyword>
<keyword evidence="7" id="KW-0325">Glycoprotein</keyword>
<reference evidence="12" key="1">
    <citation type="submission" date="2021-03" db="EMBL/GenBank/DDBJ databases">
        <title>Chromosome level genome of the anhydrobiotic midge Polypedilum vanderplanki.</title>
        <authorList>
            <person name="Yoshida Y."/>
            <person name="Kikawada T."/>
            <person name="Gusev O."/>
        </authorList>
    </citation>
    <scope>NUCLEOTIDE SEQUENCE</scope>
    <source>
        <strain evidence="12">NIAS01</strain>
        <tissue evidence="12">Whole body or cell culture</tissue>
    </source>
</reference>
<keyword evidence="2" id="KW-0964">Secreted</keyword>
<gene>
    <name evidence="12" type="ORF">PVAND_004663</name>
</gene>